<dbReference type="Gene3D" id="1.10.1370.10">
    <property type="entry name" value="Neurolysin, domain 3"/>
    <property type="match status" value="1"/>
</dbReference>
<evidence type="ECO:0000256" key="3">
    <source>
        <dbReference type="ARBA" id="ARBA00022670"/>
    </source>
</evidence>
<evidence type="ECO:0000256" key="1">
    <source>
        <dbReference type="ARBA" id="ARBA00004173"/>
    </source>
</evidence>
<evidence type="ECO:0000259" key="11">
    <source>
        <dbReference type="Pfam" id="PF01432"/>
    </source>
</evidence>
<dbReference type="Ensembl" id="ENSCINT00000014665.3">
    <property type="protein sequence ID" value="ENSCINP00000014665.3"/>
    <property type="gene ID" value="ENSCING00000007136.3"/>
</dbReference>
<dbReference type="FunFam" id="3.40.390.10:FF:000013">
    <property type="entry name" value="Mitochondrial intermediate peptidase"/>
    <property type="match status" value="1"/>
</dbReference>
<keyword evidence="4 10" id="KW-0479">Metal-binding</keyword>
<reference evidence="12" key="3">
    <citation type="submission" date="2025-08" db="UniProtKB">
        <authorList>
            <consortium name="Ensembl"/>
        </authorList>
    </citation>
    <scope>IDENTIFICATION</scope>
</reference>
<dbReference type="InterPro" id="IPR024079">
    <property type="entry name" value="MetalloPept_cat_dom_sf"/>
</dbReference>
<evidence type="ECO:0000256" key="10">
    <source>
        <dbReference type="RuleBase" id="RU003435"/>
    </source>
</evidence>
<evidence type="ECO:0000313" key="13">
    <source>
        <dbReference type="Proteomes" id="UP000008144"/>
    </source>
</evidence>
<dbReference type="STRING" id="7719.ENSCINP00000014665"/>
<evidence type="ECO:0000256" key="6">
    <source>
        <dbReference type="ARBA" id="ARBA00022833"/>
    </source>
</evidence>
<dbReference type="AlphaFoldDB" id="F6S902"/>
<dbReference type="CDD" id="cd06457">
    <property type="entry name" value="M3A_MIP"/>
    <property type="match status" value="1"/>
</dbReference>
<comment type="cofactor">
    <cofactor evidence="10">
        <name>Zn(2+)</name>
        <dbReference type="ChEBI" id="CHEBI:29105"/>
    </cofactor>
    <text evidence="10">Binds 1 zinc ion.</text>
</comment>
<dbReference type="PANTHER" id="PTHR11804">
    <property type="entry name" value="PROTEASE M3 THIMET OLIGOPEPTIDASE-RELATED"/>
    <property type="match status" value="1"/>
</dbReference>
<name>F6S902_CIOIN</name>
<dbReference type="InterPro" id="IPR033851">
    <property type="entry name" value="M3A_MIP"/>
</dbReference>
<keyword evidence="9" id="KW-0496">Mitochondrion</keyword>
<keyword evidence="8 10" id="KW-0482">Metalloprotease</keyword>
<dbReference type="FunCoup" id="F6S902">
    <property type="interactions" value="144"/>
</dbReference>
<keyword evidence="13" id="KW-1185">Reference proteome</keyword>
<dbReference type="InterPro" id="IPR024077">
    <property type="entry name" value="Neurolysin/TOP_dom2"/>
</dbReference>
<keyword evidence="3 10" id="KW-0645">Protease</keyword>
<dbReference type="Pfam" id="PF01432">
    <property type="entry name" value="Peptidase_M3"/>
    <property type="match status" value="1"/>
</dbReference>
<dbReference type="SUPFAM" id="SSF55486">
    <property type="entry name" value="Metalloproteases ('zincins'), catalytic domain"/>
    <property type="match status" value="1"/>
</dbReference>
<evidence type="ECO:0000256" key="9">
    <source>
        <dbReference type="ARBA" id="ARBA00023128"/>
    </source>
</evidence>
<dbReference type="PANTHER" id="PTHR11804:SF79">
    <property type="entry name" value="MITOCHONDRIAL INTERMEDIATE PEPTIDASE"/>
    <property type="match status" value="1"/>
</dbReference>
<keyword evidence="5 10" id="KW-0378">Hydrolase</keyword>
<reference evidence="13" key="1">
    <citation type="journal article" date="2002" name="Science">
        <title>The draft genome of Ciona intestinalis: insights into chordate and vertebrate origins.</title>
        <authorList>
            <person name="Dehal P."/>
            <person name="Satou Y."/>
            <person name="Campbell R.K."/>
            <person name="Chapman J."/>
            <person name="Degnan B."/>
            <person name="De Tomaso A."/>
            <person name="Davidson B."/>
            <person name="Di Gregorio A."/>
            <person name="Gelpke M."/>
            <person name="Goodstein D.M."/>
            <person name="Harafuji N."/>
            <person name="Hastings K.E."/>
            <person name="Ho I."/>
            <person name="Hotta K."/>
            <person name="Huang W."/>
            <person name="Kawashima T."/>
            <person name="Lemaire P."/>
            <person name="Martinez D."/>
            <person name="Meinertzhagen I.A."/>
            <person name="Necula S."/>
            <person name="Nonaka M."/>
            <person name="Putnam N."/>
            <person name="Rash S."/>
            <person name="Saiga H."/>
            <person name="Satake M."/>
            <person name="Terry A."/>
            <person name="Yamada L."/>
            <person name="Wang H.G."/>
            <person name="Awazu S."/>
            <person name="Azumi K."/>
            <person name="Boore J."/>
            <person name="Branno M."/>
            <person name="Chin-Bow S."/>
            <person name="DeSantis R."/>
            <person name="Doyle S."/>
            <person name="Francino P."/>
            <person name="Keys D.N."/>
            <person name="Haga S."/>
            <person name="Hayashi H."/>
            <person name="Hino K."/>
            <person name="Imai K.S."/>
            <person name="Inaba K."/>
            <person name="Kano S."/>
            <person name="Kobayashi K."/>
            <person name="Kobayashi M."/>
            <person name="Lee B.I."/>
            <person name="Makabe K.W."/>
            <person name="Manohar C."/>
            <person name="Matassi G."/>
            <person name="Medina M."/>
            <person name="Mochizuki Y."/>
            <person name="Mount S."/>
            <person name="Morishita T."/>
            <person name="Miura S."/>
            <person name="Nakayama A."/>
            <person name="Nishizaka S."/>
            <person name="Nomoto H."/>
            <person name="Ohta F."/>
            <person name="Oishi K."/>
            <person name="Rigoutsos I."/>
            <person name="Sano M."/>
            <person name="Sasaki A."/>
            <person name="Sasakura Y."/>
            <person name="Shoguchi E."/>
            <person name="Shin-i T."/>
            <person name="Spagnuolo A."/>
            <person name="Stainier D."/>
            <person name="Suzuki M.M."/>
            <person name="Tassy O."/>
            <person name="Takatori N."/>
            <person name="Tokuoka M."/>
            <person name="Yagi K."/>
            <person name="Yoshizaki F."/>
            <person name="Wada S."/>
            <person name="Zhang C."/>
            <person name="Hyatt P.D."/>
            <person name="Larimer F."/>
            <person name="Detter C."/>
            <person name="Doggett N."/>
            <person name="Glavina T."/>
            <person name="Hawkins T."/>
            <person name="Richardson P."/>
            <person name="Lucas S."/>
            <person name="Kohara Y."/>
            <person name="Levine M."/>
            <person name="Satoh N."/>
            <person name="Rokhsar D.S."/>
        </authorList>
    </citation>
    <scope>NUCLEOTIDE SEQUENCE [LARGE SCALE GENOMIC DNA]</scope>
</reference>
<dbReference type="OMA" id="ALMFEYM"/>
<accession>F6S902</accession>
<comment type="similarity">
    <text evidence="2 10">Belongs to the peptidase M3 family.</text>
</comment>
<keyword evidence="6 10" id="KW-0862">Zinc</keyword>
<keyword evidence="7" id="KW-0809">Transit peptide</keyword>
<feature type="domain" description="Peptidase M3A/M3B catalytic" evidence="11">
    <location>
        <begin position="225"/>
        <end position="661"/>
    </location>
</feature>
<dbReference type="Gene3D" id="3.40.390.10">
    <property type="entry name" value="Collagenase (Catalytic Domain)"/>
    <property type="match status" value="1"/>
</dbReference>
<dbReference type="Proteomes" id="UP000008144">
    <property type="component" value="Chromosome 3"/>
</dbReference>
<reference evidence="12" key="4">
    <citation type="submission" date="2025-09" db="UniProtKB">
        <authorList>
            <consortium name="Ensembl"/>
        </authorList>
    </citation>
    <scope>IDENTIFICATION</scope>
</reference>
<protein>
    <submittedName>
        <fullName evidence="12">Mitochondrial intermediate peptidase-like</fullName>
    </submittedName>
</protein>
<evidence type="ECO:0000256" key="8">
    <source>
        <dbReference type="ARBA" id="ARBA00023049"/>
    </source>
</evidence>
<comment type="subcellular location">
    <subcellularLocation>
        <location evidence="1">Mitochondrion</location>
    </subcellularLocation>
</comment>
<dbReference type="InParanoid" id="F6S902"/>
<evidence type="ECO:0000256" key="5">
    <source>
        <dbReference type="ARBA" id="ARBA00022801"/>
    </source>
</evidence>
<dbReference type="GO" id="GO:0004222">
    <property type="term" value="F:metalloendopeptidase activity"/>
    <property type="evidence" value="ECO:0000318"/>
    <property type="project" value="GO_Central"/>
</dbReference>
<evidence type="ECO:0000256" key="2">
    <source>
        <dbReference type="ARBA" id="ARBA00006040"/>
    </source>
</evidence>
<dbReference type="GO" id="GO:0006627">
    <property type="term" value="P:protein processing involved in protein targeting to mitochondrion"/>
    <property type="evidence" value="ECO:0000318"/>
    <property type="project" value="GO_Central"/>
</dbReference>
<gene>
    <name evidence="12" type="primary">LOC113473986</name>
</gene>
<dbReference type="GeneTree" id="ENSGT00950000183171"/>
<dbReference type="GO" id="GO:0046872">
    <property type="term" value="F:metal ion binding"/>
    <property type="evidence" value="ECO:0007669"/>
    <property type="project" value="UniProtKB-UniRule"/>
</dbReference>
<dbReference type="GO" id="GO:0006518">
    <property type="term" value="P:peptide metabolic process"/>
    <property type="evidence" value="ECO:0000318"/>
    <property type="project" value="GO_Central"/>
</dbReference>
<reference evidence="12" key="2">
    <citation type="journal article" date="2008" name="Genome Biol.">
        <title>Improved genome assembly and evidence-based global gene model set for the chordate Ciona intestinalis: new insight into intron and operon populations.</title>
        <authorList>
            <person name="Satou Y."/>
            <person name="Mineta K."/>
            <person name="Ogasawara M."/>
            <person name="Sasakura Y."/>
            <person name="Shoguchi E."/>
            <person name="Ueno K."/>
            <person name="Yamada L."/>
            <person name="Matsumoto J."/>
            <person name="Wasserscheid J."/>
            <person name="Dewar K."/>
            <person name="Wiley G.B."/>
            <person name="Macmil S.L."/>
            <person name="Roe B.A."/>
            <person name="Zeller R.W."/>
            <person name="Hastings K.E."/>
            <person name="Lemaire P."/>
            <person name="Lindquist E."/>
            <person name="Endo T."/>
            <person name="Hotta K."/>
            <person name="Inaba K."/>
        </authorList>
    </citation>
    <scope>NUCLEOTIDE SEQUENCE [LARGE SCALE GENOMIC DNA]</scope>
    <source>
        <strain evidence="12">wild type</strain>
    </source>
</reference>
<sequence>INLARVSTWKALGGAFNSVVSEKYDIWTKNVGLFQVPHYTSPEGFGKAKDKAVDESWRLVEKVITTKPGKETILLFDELSDTLCRVADLCDFVRCAHPNSAFADAAAGAHLSIGTMVEELNTNKQLYEALARVTDDREIMASLDEETSTVADLFMFDFKISGIHLPDKDRQKAVQLHEEILKLTSMFLQSVHSPIAISKSQLPERILPYFNVSGDNVVVNGLINDHPDEMVRETAYRLYYYDNPSFEAVVHQLLHARREVAQVAGFETYAQRALKSTMAKTPEAVSSFLHSLSKKLQSLTESELNDMRILKQKDVASSPELMPWDYYYYMDKLRESKCAVDPAVYSEYFSLGDCMEGLNILSNSVYGVNIAPVATQKGEVWSKDVVKLAVSNKQNVVLGYIYCDFFHRSGKPLQDCHFTIRGGRRLRNGDYQAPIVVLMLHLNPPTINQPTLLTPTSLHNLFHEMGHAMHSMVARTRYQHVTGTRCATDFAEVPSILMEHFASDPRILSTFARHYKTRQPMAKELMNLMLQYEQVGQITELQTQVFYSIMDQDLHGLHVNNEQSTSKIVQQIQQEHFCLPYVQDTAWHLRFAHLATYGAKYYSYIMSRAVASRLWSQCFKSDPLNHAMGERYTQTMLQHGGGKDPISMYQDMLQETFNIETLVDTLIDDINIIFNKMLLGSF</sequence>
<dbReference type="HOGENOM" id="CLU_001805_0_2_1"/>
<dbReference type="InterPro" id="IPR001567">
    <property type="entry name" value="Pept_M3A_M3B_dom"/>
</dbReference>
<dbReference type="EMBL" id="EAAA01001615">
    <property type="status" value="NOT_ANNOTATED_CDS"/>
    <property type="molecule type" value="Genomic_DNA"/>
</dbReference>
<proteinExistence type="inferred from homology"/>
<evidence type="ECO:0000256" key="4">
    <source>
        <dbReference type="ARBA" id="ARBA00022723"/>
    </source>
</evidence>
<evidence type="ECO:0000256" key="7">
    <source>
        <dbReference type="ARBA" id="ARBA00022946"/>
    </source>
</evidence>
<organism evidence="12 13">
    <name type="scientific">Ciona intestinalis</name>
    <name type="common">Transparent sea squirt</name>
    <name type="synonym">Ascidia intestinalis</name>
    <dbReference type="NCBI Taxonomy" id="7719"/>
    <lineage>
        <taxon>Eukaryota</taxon>
        <taxon>Metazoa</taxon>
        <taxon>Chordata</taxon>
        <taxon>Tunicata</taxon>
        <taxon>Ascidiacea</taxon>
        <taxon>Phlebobranchia</taxon>
        <taxon>Cionidae</taxon>
        <taxon>Ciona</taxon>
    </lineage>
</organism>
<evidence type="ECO:0000313" key="12">
    <source>
        <dbReference type="Ensembl" id="ENSCINP00000014665.3"/>
    </source>
</evidence>
<dbReference type="GO" id="GO:0005739">
    <property type="term" value="C:mitochondrion"/>
    <property type="evidence" value="ECO:0000318"/>
    <property type="project" value="GO_Central"/>
</dbReference>
<dbReference type="InterPro" id="IPR045090">
    <property type="entry name" value="Pept_M3A_M3B"/>
</dbReference>